<feature type="compositionally biased region" description="Low complexity" evidence="1">
    <location>
        <begin position="325"/>
        <end position="345"/>
    </location>
</feature>
<evidence type="ECO:0000313" key="5">
    <source>
        <dbReference type="Proteomes" id="UP000288805"/>
    </source>
</evidence>
<dbReference type="Pfam" id="PF07727">
    <property type="entry name" value="RVT_2"/>
    <property type="match status" value="1"/>
</dbReference>
<dbReference type="CDD" id="cd09272">
    <property type="entry name" value="RNase_HI_RT_Ty1"/>
    <property type="match status" value="1"/>
</dbReference>
<accession>A0A438DFD6</accession>
<proteinExistence type="predicted"/>
<comment type="caution">
    <text evidence="4">The sequence shown here is derived from an EMBL/GenBank/DDBJ whole genome shotgun (WGS) entry which is preliminary data.</text>
</comment>
<dbReference type="Pfam" id="PF13976">
    <property type="entry name" value="gag_pre-integrs"/>
    <property type="match status" value="1"/>
</dbReference>
<dbReference type="InterPro" id="IPR025724">
    <property type="entry name" value="GAG-pre-integrase_dom"/>
</dbReference>
<dbReference type="InterPro" id="IPR013103">
    <property type="entry name" value="RVT_2"/>
</dbReference>
<dbReference type="AlphaFoldDB" id="A0A438DFD6"/>
<dbReference type="Proteomes" id="UP000288805">
    <property type="component" value="Unassembled WGS sequence"/>
</dbReference>
<dbReference type="PANTHER" id="PTHR11439">
    <property type="entry name" value="GAG-POL-RELATED RETROTRANSPOSON"/>
    <property type="match status" value="1"/>
</dbReference>
<feature type="compositionally biased region" description="Low complexity" evidence="1">
    <location>
        <begin position="386"/>
        <end position="407"/>
    </location>
</feature>
<evidence type="ECO:0000259" key="2">
    <source>
        <dbReference type="Pfam" id="PF07727"/>
    </source>
</evidence>
<feature type="region of interest" description="Disordered" evidence="1">
    <location>
        <begin position="373"/>
        <end position="407"/>
    </location>
</feature>
<organism evidence="4 5">
    <name type="scientific">Vitis vinifera</name>
    <name type="common">Grape</name>
    <dbReference type="NCBI Taxonomy" id="29760"/>
    <lineage>
        <taxon>Eukaryota</taxon>
        <taxon>Viridiplantae</taxon>
        <taxon>Streptophyta</taxon>
        <taxon>Embryophyta</taxon>
        <taxon>Tracheophyta</taxon>
        <taxon>Spermatophyta</taxon>
        <taxon>Magnoliopsida</taxon>
        <taxon>eudicotyledons</taxon>
        <taxon>Gunneridae</taxon>
        <taxon>Pentapetalae</taxon>
        <taxon>rosids</taxon>
        <taxon>Vitales</taxon>
        <taxon>Vitaceae</taxon>
        <taxon>Viteae</taxon>
        <taxon>Vitis</taxon>
    </lineage>
</organism>
<evidence type="ECO:0000313" key="4">
    <source>
        <dbReference type="EMBL" id="RVW34160.1"/>
    </source>
</evidence>
<feature type="domain" description="Reverse transcriptase Ty1/copia-type" evidence="2">
    <location>
        <begin position="673"/>
        <end position="781"/>
    </location>
</feature>
<reference evidence="4 5" key="1">
    <citation type="journal article" date="2018" name="PLoS Genet.">
        <title>Population sequencing reveals clonal diversity and ancestral inbreeding in the grapevine cultivar Chardonnay.</title>
        <authorList>
            <person name="Roach M.J."/>
            <person name="Johnson D.L."/>
            <person name="Bohlmann J."/>
            <person name="van Vuuren H.J."/>
            <person name="Jones S.J."/>
            <person name="Pretorius I.S."/>
            <person name="Schmidt S.A."/>
            <person name="Borneman A.R."/>
        </authorList>
    </citation>
    <scope>NUCLEOTIDE SEQUENCE [LARGE SCALE GENOMIC DNA]</scope>
    <source>
        <strain evidence="5">cv. Chardonnay</strain>
        <tissue evidence="4">Leaf</tissue>
    </source>
</reference>
<sequence length="994" mass="109315">MVVSSPRLVYIYILLNFSRVINSGKPSGDRVSFRSPSPSSNIFRVSRIVVRKHSPPTKIFRRTFPATSFSDTDHTRRSAWRRSPTFVKAPEPKAHPRAIFRPAIASHAPAREAFSGDAPPPPASPDADQPPYIPGSPIRALQIPLLGIFVSVSPPKSLSGEALATFSPPQSLHMPWEVFFYLSGGTTPRSEAVSLFRENYLSWSASVKLWFMGQGYEDHLVTQEADIPEVDHIQWRKIDARTKGLYTNDIQRLYKVASTIVHISQQDLDLSTYIGQIASLKEEFLTVMPLTPDVGGSTNTAWQVLHVPSLDDVFACFLRISSTQTLPSDSTSDSSVLVSQTTSRGGRSGTRGRGQRPHCIYCNKLGHTRDRCYQLHGRPPRTAHMAQSSDSPLPQPPSSSASQTSQASIASVAQPGLFSSITTTSALPTVTLANGSQTVAKGPEYGEDDCIGRESQGLYHLTSDSSPAVYISTDAPLLIHNRLGHPSLSKFQKMVPRFSTLSSLPYFRRVIVVIPLRLIDTLSPLMSPSLRTHHSFPPLLSLFLFLKSCPFPLSPHLMLCPRPLQVYHRRPRVAAPLPFPEAPADSLPIPSASPAPALPSPNDLPIAVRKGTRSTRNPHPIYNFLSYHRLSSPYSAFVSAISSVSLPKSTHEALSHPGWRQAMVDEMAALHSNGTWDLVVLPSGKSTVGCRWVYAVKVGPDGQVDRLKARLVAKGYTQVYGSDYGDTFSPVAKIASVRCFSPWLLCVLGLSYQLDIKNAFLHGDLAEEVYMEQPPGFVAQGSLTKDLGKFKYLLGIKIAQSSSGVVLSQRKIGEPLGDPGRYRRLVGKLNYLTITRPDISFPVSVGSQFLQSPCDSHWDAVIRILRYIKSTPGQGVLYENRGHTQVVGYTDADWAGSPTDRRSTSGYCVLLEMKLICDNQAALHIASNPVFHERTKHIEVDCHFIREKIASGCVATSFVNSNDQLADIFTKSLRGLRIKYICNKLGAYDIYAPA</sequence>
<evidence type="ECO:0000259" key="3">
    <source>
        <dbReference type="Pfam" id="PF13976"/>
    </source>
</evidence>
<dbReference type="SUPFAM" id="SSF56672">
    <property type="entry name" value="DNA/RNA polymerases"/>
    <property type="match status" value="1"/>
</dbReference>
<name>A0A438DFD6_VITVI</name>
<feature type="domain" description="GAG-pre-integrase" evidence="3">
    <location>
        <begin position="457"/>
        <end position="499"/>
    </location>
</feature>
<gene>
    <name evidence="4" type="primary">RE1_3524</name>
    <name evidence="4" type="ORF">CK203_092844</name>
</gene>
<dbReference type="EMBL" id="QGNW01001656">
    <property type="protein sequence ID" value="RVW34160.1"/>
    <property type="molecule type" value="Genomic_DNA"/>
</dbReference>
<dbReference type="PANTHER" id="PTHR11439:SF484">
    <property type="entry name" value="REVERSE TRANSCRIPTASE TY1_COPIA-TYPE DOMAIN-CONTAINING PROTEIN"/>
    <property type="match status" value="1"/>
</dbReference>
<protein>
    <submittedName>
        <fullName evidence="4">Retrovirus-related Pol polyprotein from transposon RE1</fullName>
    </submittedName>
</protein>
<dbReference type="InterPro" id="IPR043502">
    <property type="entry name" value="DNA/RNA_pol_sf"/>
</dbReference>
<evidence type="ECO:0000256" key="1">
    <source>
        <dbReference type="SAM" id="MobiDB-lite"/>
    </source>
</evidence>
<feature type="region of interest" description="Disordered" evidence="1">
    <location>
        <begin position="325"/>
        <end position="354"/>
    </location>
</feature>